<accession>A0ABY7WUF8</accession>
<organism evidence="9 10">
    <name type="scientific">Lacticaseibacillus pabuli</name>
    <dbReference type="NCBI Taxonomy" id="3025672"/>
    <lineage>
        <taxon>Bacteria</taxon>
        <taxon>Bacillati</taxon>
        <taxon>Bacillota</taxon>
        <taxon>Bacilli</taxon>
        <taxon>Lactobacillales</taxon>
        <taxon>Lactobacillaceae</taxon>
        <taxon>Lacticaseibacillus</taxon>
    </lineage>
</organism>
<dbReference type="InterPro" id="IPR022572">
    <property type="entry name" value="DNA_rep/recomb_RecO_N"/>
</dbReference>
<evidence type="ECO:0000256" key="5">
    <source>
        <dbReference type="ARBA" id="ARBA00023204"/>
    </source>
</evidence>
<evidence type="ECO:0000256" key="7">
    <source>
        <dbReference type="HAMAP-Rule" id="MF_00201"/>
    </source>
</evidence>
<protein>
    <recommendedName>
        <fullName evidence="2 7">DNA repair protein RecO</fullName>
    </recommendedName>
    <alternativeName>
        <fullName evidence="6 7">Recombination protein O</fullName>
    </alternativeName>
</protein>
<name>A0ABY7WUF8_9LACO</name>
<evidence type="ECO:0000259" key="8">
    <source>
        <dbReference type="Pfam" id="PF11967"/>
    </source>
</evidence>
<dbReference type="InterPro" id="IPR003717">
    <property type="entry name" value="RecO"/>
</dbReference>
<dbReference type="RefSeq" id="WP_274262206.1">
    <property type="nucleotide sequence ID" value="NZ_CP117884.1"/>
</dbReference>
<dbReference type="EMBL" id="CP117884">
    <property type="protein sequence ID" value="WDF83790.1"/>
    <property type="molecule type" value="Genomic_DNA"/>
</dbReference>
<dbReference type="SUPFAM" id="SSF50249">
    <property type="entry name" value="Nucleic acid-binding proteins"/>
    <property type="match status" value="1"/>
</dbReference>
<comment type="similarity">
    <text evidence="1 7">Belongs to the RecO family.</text>
</comment>
<dbReference type="InterPro" id="IPR037278">
    <property type="entry name" value="ARFGAP/RecO"/>
</dbReference>
<dbReference type="Gene3D" id="1.20.1440.120">
    <property type="entry name" value="Recombination protein O, C-terminal domain"/>
    <property type="match status" value="1"/>
</dbReference>
<keyword evidence="4 7" id="KW-0233">DNA recombination</keyword>
<dbReference type="HAMAP" id="MF_00201">
    <property type="entry name" value="RecO"/>
    <property type="match status" value="1"/>
</dbReference>
<dbReference type="InterPro" id="IPR042242">
    <property type="entry name" value="RecO_C"/>
</dbReference>
<dbReference type="SUPFAM" id="SSF57863">
    <property type="entry name" value="ArfGap/RecO-like zinc finger"/>
    <property type="match status" value="1"/>
</dbReference>
<dbReference type="Pfam" id="PF02565">
    <property type="entry name" value="RecO_C"/>
    <property type="match status" value="1"/>
</dbReference>
<keyword evidence="3 7" id="KW-0227">DNA damage</keyword>
<dbReference type="PANTHER" id="PTHR33991">
    <property type="entry name" value="DNA REPAIR PROTEIN RECO"/>
    <property type="match status" value="1"/>
</dbReference>
<sequence>MSQAPEDFRGLVLARFNYKESDLLVKMLTDHFGKRMFLFRRARKPGFKMTAAVLPFTLSNFTGRINAPGLSYVQAVRGSHAFTKISADLTLNAYSSYILALIDMAFDEDTPIPEWFRFAEQALTLIDQGTDPQIVTNIAEIQLLPAFGVGPNWRGCSVCGRNDLPLDFSDKYGGLLCSDHWQLDERRYHASERAIYYLRLFSHVDIATVGKVAVSEQTRRELRTMIDRMYDGLVGVQPKAKRFLDELNGAGSHIQALKPRKPKNSPSDFSE</sequence>
<keyword evidence="5 7" id="KW-0234">DNA repair</keyword>
<evidence type="ECO:0000256" key="2">
    <source>
        <dbReference type="ARBA" id="ARBA00021310"/>
    </source>
</evidence>
<gene>
    <name evidence="7 9" type="primary">recO</name>
    <name evidence="9" type="ORF">PQ472_06010</name>
</gene>
<dbReference type="Proteomes" id="UP001220377">
    <property type="component" value="Chromosome"/>
</dbReference>
<evidence type="ECO:0000256" key="3">
    <source>
        <dbReference type="ARBA" id="ARBA00022763"/>
    </source>
</evidence>
<evidence type="ECO:0000256" key="4">
    <source>
        <dbReference type="ARBA" id="ARBA00023172"/>
    </source>
</evidence>
<dbReference type="InterPro" id="IPR012340">
    <property type="entry name" value="NA-bd_OB-fold"/>
</dbReference>
<dbReference type="NCBIfam" id="TIGR00613">
    <property type="entry name" value="reco"/>
    <property type="match status" value="1"/>
</dbReference>
<comment type="function">
    <text evidence="7">Involved in DNA repair and RecF pathway recombination.</text>
</comment>
<dbReference type="Pfam" id="PF11967">
    <property type="entry name" value="RecO_N"/>
    <property type="match status" value="1"/>
</dbReference>
<evidence type="ECO:0000256" key="6">
    <source>
        <dbReference type="ARBA" id="ARBA00033409"/>
    </source>
</evidence>
<evidence type="ECO:0000313" key="9">
    <source>
        <dbReference type="EMBL" id="WDF83790.1"/>
    </source>
</evidence>
<dbReference type="PANTHER" id="PTHR33991:SF1">
    <property type="entry name" value="DNA REPAIR PROTEIN RECO"/>
    <property type="match status" value="1"/>
</dbReference>
<keyword evidence="10" id="KW-1185">Reference proteome</keyword>
<evidence type="ECO:0000256" key="1">
    <source>
        <dbReference type="ARBA" id="ARBA00007452"/>
    </source>
</evidence>
<reference evidence="9 10" key="1">
    <citation type="submission" date="2023-02" db="EMBL/GenBank/DDBJ databases">
        <title>Genome sequence of Lacticaseibacillus sp. KACC 23028.</title>
        <authorList>
            <person name="Kim S."/>
            <person name="Heo J."/>
            <person name="Kwon S.-W."/>
        </authorList>
    </citation>
    <scope>NUCLEOTIDE SEQUENCE [LARGE SCALE GENOMIC DNA]</scope>
    <source>
        <strain evidence="9 10">KACC 23028</strain>
    </source>
</reference>
<evidence type="ECO:0000313" key="10">
    <source>
        <dbReference type="Proteomes" id="UP001220377"/>
    </source>
</evidence>
<proteinExistence type="inferred from homology"/>
<feature type="domain" description="DNA replication/recombination mediator RecO N-terminal" evidence="8">
    <location>
        <begin position="8"/>
        <end position="78"/>
    </location>
</feature>
<dbReference type="Gene3D" id="2.40.50.140">
    <property type="entry name" value="Nucleic acid-binding proteins"/>
    <property type="match status" value="1"/>
</dbReference>